<dbReference type="RefSeq" id="WP_369769587.1">
    <property type="nucleotide sequence ID" value="NZ_CP165626.1"/>
</dbReference>
<organism evidence="2">
    <name type="scientific">Flavobacterium sp. WC2416</name>
    <dbReference type="NCBI Taxonomy" id="3234141"/>
    <lineage>
        <taxon>Bacteria</taxon>
        <taxon>Pseudomonadati</taxon>
        <taxon>Bacteroidota</taxon>
        <taxon>Flavobacteriia</taxon>
        <taxon>Flavobacteriales</taxon>
        <taxon>Flavobacteriaceae</taxon>
        <taxon>Flavobacterium</taxon>
    </lineage>
</organism>
<accession>A0AB39WAN5</accession>
<dbReference type="AlphaFoldDB" id="A0AB39WAN5"/>
<dbReference type="Pfam" id="PF05523">
    <property type="entry name" value="FdtA"/>
    <property type="match status" value="1"/>
</dbReference>
<evidence type="ECO:0000259" key="1">
    <source>
        <dbReference type="Pfam" id="PF05523"/>
    </source>
</evidence>
<dbReference type="InterPro" id="IPR008894">
    <property type="entry name" value="QdtA_cupin_dom"/>
</dbReference>
<dbReference type="InterPro" id="IPR011051">
    <property type="entry name" value="RmlC_Cupin_sf"/>
</dbReference>
<dbReference type="EMBL" id="CP165626">
    <property type="protein sequence ID" value="XDU98615.1"/>
    <property type="molecule type" value="Genomic_DNA"/>
</dbReference>
<feature type="domain" description="Sugar 3,4-ketoisomerase QdtA cupin" evidence="1">
    <location>
        <begin position="9"/>
        <end position="119"/>
    </location>
</feature>
<proteinExistence type="predicted"/>
<dbReference type="Gene3D" id="2.60.120.10">
    <property type="entry name" value="Jelly Rolls"/>
    <property type="match status" value="1"/>
</dbReference>
<name>A0AB39WAN5_9FLAO</name>
<gene>
    <name evidence="2" type="ORF">AB3G39_15820</name>
</gene>
<reference evidence="2" key="1">
    <citation type="submission" date="2024-07" db="EMBL/GenBank/DDBJ databases">
        <authorList>
            <person name="Biller S.J."/>
        </authorList>
    </citation>
    <scope>NUCLEOTIDE SEQUENCE</scope>
    <source>
        <strain evidence="2">WC2416</strain>
    </source>
</reference>
<evidence type="ECO:0000313" key="2">
    <source>
        <dbReference type="EMBL" id="XDU98615.1"/>
    </source>
</evidence>
<sequence length="136" mass="15646">MLTTIIGNTFADERGTLSFNNELDLSEVKRMYFIENADLSIQRAWQGHQIEKRWFIAVKGKFLIKLVKIDNFECPSDGLEVRPFELDSKTLDALLVEAGYASSIQALEADSKLLVFSNYRMGEVVDNYKFNPTQWK</sequence>
<dbReference type="InterPro" id="IPR014710">
    <property type="entry name" value="RmlC-like_jellyroll"/>
</dbReference>
<protein>
    <submittedName>
        <fullName evidence="2">WxcM-like domain-containing protein</fullName>
    </submittedName>
</protein>
<dbReference type="SUPFAM" id="SSF51182">
    <property type="entry name" value="RmlC-like cupins"/>
    <property type="match status" value="1"/>
</dbReference>